<dbReference type="PANTHER" id="PTHR11271">
    <property type="entry name" value="GUANINE DEAMINASE"/>
    <property type="match status" value="1"/>
</dbReference>
<dbReference type="EC" id="3.5.4.3" evidence="3 7"/>
<comment type="function">
    <text evidence="7">Catalyzes the hydrolytic deamination of guanine, producing xanthine and ammonia.</text>
</comment>
<keyword evidence="5 7" id="KW-0378">Hydrolase</keyword>
<dbReference type="PANTHER" id="PTHR11271:SF6">
    <property type="entry name" value="GUANINE DEAMINASE"/>
    <property type="match status" value="1"/>
</dbReference>
<comment type="similarity">
    <text evidence="2 7">Belongs to the metallo-dependent hydrolases superfamily. ATZ/TRZ family.</text>
</comment>
<dbReference type="Gene3D" id="3.20.20.140">
    <property type="entry name" value="Metal-dependent hydrolases"/>
    <property type="match status" value="1"/>
</dbReference>
<dbReference type="Gene3D" id="2.30.40.10">
    <property type="entry name" value="Urease, subunit C, domain 1"/>
    <property type="match status" value="1"/>
</dbReference>
<dbReference type="InterPro" id="IPR011059">
    <property type="entry name" value="Metal-dep_hydrolase_composite"/>
</dbReference>
<evidence type="ECO:0000256" key="4">
    <source>
        <dbReference type="ARBA" id="ARBA00022723"/>
    </source>
</evidence>
<comment type="catalytic activity">
    <reaction evidence="7">
        <text>guanine + H2O + H(+) = xanthine + NH4(+)</text>
        <dbReference type="Rhea" id="RHEA:14665"/>
        <dbReference type="ChEBI" id="CHEBI:15377"/>
        <dbReference type="ChEBI" id="CHEBI:15378"/>
        <dbReference type="ChEBI" id="CHEBI:16235"/>
        <dbReference type="ChEBI" id="CHEBI:17712"/>
        <dbReference type="ChEBI" id="CHEBI:28938"/>
        <dbReference type="EC" id="3.5.4.3"/>
    </reaction>
</comment>
<keyword evidence="6 7" id="KW-0862">Zinc</keyword>
<dbReference type="SUPFAM" id="SSF51556">
    <property type="entry name" value="Metallo-dependent hydrolases"/>
    <property type="match status" value="1"/>
</dbReference>
<name>A0ABY8EV02_MALFU</name>
<dbReference type="GO" id="GO:0008892">
    <property type="term" value="F:guanine deaminase activity"/>
    <property type="evidence" value="ECO:0007669"/>
    <property type="project" value="UniProtKB-EC"/>
</dbReference>
<organism evidence="9 10">
    <name type="scientific">Malassezia furfur</name>
    <name type="common">Pityriasis versicolor infection agent</name>
    <name type="synonym">Pityrosporum furfur</name>
    <dbReference type="NCBI Taxonomy" id="55194"/>
    <lineage>
        <taxon>Eukaryota</taxon>
        <taxon>Fungi</taxon>
        <taxon>Dikarya</taxon>
        <taxon>Basidiomycota</taxon>
        <taxon>Ustilaginomycotina</taxon>
        <taxon>Malasseziomycetes</taxon>
        <taxon>Malasseziales</taxon>
        <taxon>Malasseziaceae</taxon>
        <taxon>Malassezia</taxon>
    </lineage>
</organism>
<evidence type="ECO:0000259" key="8">
    <source>
        <dbReference type="Pfam" id="PF01979"/>
    </source>
</evidence>
<dbReference type="InterPro" id="IPR051607">
    <property type="entry name" value="Metallo-dep_hydrolases"/>
</dbReference>
<proteinExistence type="inferred from homology"/>
<dbReference type="InterPro" id="IPR006680">
    <property type="entry name" value="Amidohydro-rel"/>
</dbReference>
<evidence type="ECO:0000256" key="6">
    <source>
        <dbReference type="ARBA" id="ARBA00022833"/>
    </source>
</evidence>
<keyword evidence="4 7" id="KW-0479">Metal-binding</keyword>
<dbReference type="InterPro" id="IPR032466">
    <property type="entry name" value="Metal_Hydrolase"/>
</dbReference>
<comment type="pathway">
    <text evidence="1 7">Purine metabolism; guanine degradation; xanthine from guanine: step 1/1.</text>
</comment>
<keyword evidence="10" id="KW-1185">Reference proteome</keyword>
<evidence type="ECO:0000256" key="1">
    <source>
        <dbReference type="ARBA" id="ARBA00004984"/>
    </source>
</evidence>
<dbReference type="Pfam" id="PF01979">
    <property type="entry name" value="Amidohydro_1"/>
    <property type="match status" value="1"/>
</dbReference>
<gene>
    <name evidence="9" type="ORF">GLX27_004044</name>
</gene>
<evidence type="ECO:0000256" key="7">
    <source>
        <dbReference type="RuleBase" id="RU366009"/>
    </source>
</evidence>
<protein>
    <recommendedName>
        <fullName evidence="3 7">Guanine deaminase</fullName>
        <shortName evidence="7">Guanase</shortName>
        <ecNumber evidence="3 7">3.5.4.3</ecNumber>
    </recommendedName>
    <alternativeName>
        <fullName evidence="7">Guanine aminohydrolase</fullName>
    </alternativeName>
</protein>
<reference evidence="9 10" key="1">
    <citation type="journal article" date="2020" name="Elife">
        <title>Loss of centromere function drives karyotype evolution in closely related Malassezia species.</title>
        <authorList>
            <person name="Sankaranarayanan S.R."/>
            <person name="Ianiri G."/>
            <person name="Coelho M.A."/>
            <person name="Reza M.H."/>
            <person name="Thimmappa B.C."/>
            <person name="Ganguly P."/>
            <person name="Vadnala R.N."/>
            <person name="Sun S."/>
            <person name="Siddharthan R."/>
            <person name="Tellgren-Roth C."/>
            <person name="Dawson T.L."/>
            <person name="Heitman J."/>
            <person name="Sanyal K."/>
        </authorList>
    </citation>
    <scope>NUCLEOTIDE SEQUENCE [LARGE SCALE GENOMIC DNA]</scope>
    <source>
        <strain evidence="9">CBS14141</strain>
    </source>
</reference>
<dbReference type="InterPro" id="IPR014311">
    <property type="entry name" value="Guanine_deaminase"/>
</dbReference>
<evidence type="ECO:0000256" key="3">
    <source>
        <dbReference type="ARBA" id="ARBA00012781"/>
    </source>
</evidence>
<feature type="domain" description="Amidohydrolase-related" evidence="8">
    <location>
        <begin position="71"/>
        <end position="447"/>
    </location>
</feature>
<evidence type="ECO:0000256" key="5">
    <source>
        <dbReference type="ARBA" id="ARBA00022801"/>
    </source>
</evidence>
<dbReference type="EMBL" id="CP046238">
    <property type="protein sequence ID" value="WFD49364.1"/>
    <property type="molecule type" value="Genomic_DNA"/>
</dbReference>
<dbReference type="NCBIfam" id="TIGR02967">
    <property type="entry name" value="guan_deamin"/>
    <property type="match status" value="1"/>
</dbReference>
<evidence type="ECO:0000313" key="10">
    <source>
        <dbReference type="Proteomes" id="UP000818624"/>
    </source>
</evidence>
<evidence type="ECO:0000256" key="2">
    <source>
        <dbReference type="ARBA" id="ARBA00006745"/>
    </source>
</evidence>
<dbReference type="Proteomes" id="UP000818624">
    <property type="component" value="Chromosome 5"/>
</dbReference>
<accession>A0ABY8EV02</accession>
<sequence length="455" mass="49702">MTRRVFVGGIVTSKSISELQVIEHGILGVDANGVIAFIEDLEKLATDAAAYLKTHGWEQGTEVVQLEDGSFVCPGFIDTHTANTGRGMQLQLLDWLEELTFPEESKFQDVEYAKAMYASAVDRYLRSGTTTACIYATLHLEATKVLADICHARGFRAFVGRCQMDRNSPAICVEASASESCEHTVQLIHHCRELAGKNEAPLVQPILTPRFAISCSSELLAGIGELAKAYPDIPLQTHICENKREIEATRNLFPERSSYADVYDHYGLLNERMILAHAIHLSDAEIRLLLERRCGLSHCPTSNMNLNSGLFRLMDLAKSGIKIGLGSDISGGYAVGLLPVLREASTITRVLAMQDPAQAPAPLEALYFFATLGGAQVCGLEKRVGMLAPGYEFDALVVRTSARAGDAPVNPNLFVREQEPLASLFEKWLFCGDDRNIATVYVRGRPVCGAVPGRA</sequence>
<evidence type="ECO:0000313" key="9">
    <source>
        <dbReference type="EMBL" id="WFD49364.1"/>
    </source>
</evidence>
<comment type="cofactor">
    <cofactor evidence="7">
        <name>Zn(2+)</name>
        <dbReference type="ChEBI" id="CHEBI:29105"/>
    </cofactor>
    <text evidence="7">Binds 1 zinc ion per subunit.</text>
</comment>
<dbReference type="SUPFAM" id="SSF51338">
    <property type="entry name" value="Composite domain of metallo-dependent hydrolases"/>
    <property type="match status" value="1"/>
</dbReference>